<dbReference type="EMBL" id="VWRN01000017">
    <property type="protein sequence ID" value="KAA6129601.1"/>
    <property type="molecule type" value="Genomic_DNA"/>
</dbReference>
<feature type="region of interest" description="Disordered" evidence="1">
    <location>
        <begin position="1"/>
        <end position="21"/>
    </location>
</feature>
<evidence type="ECO:0000313" key="4">
    <source>
        <dbReference type="Proteomes" id="UP000324324"/>
    </source>
</evidence>
<dbReference type="PROSITE" id="PS50914">
    <property type="entry name" value="BON"/>
    <property type="match status" value="1"/>
</dbReference>
<evidence type="ECO:0000259" key="2">
    <source>
        <dbReference type="PROSITE" id="PS50914"/>
    </source>
</evidence>
<protein>
    <submittedName>
        <fullName evidence="3">BON domain-containing protein</fullName>
    </submittedName>
</protein>
<reference evidence="3 4" key="1">
    <citation type="submission" date="2019-09" db="EMBL/GenBank/DDBJ databases">
        <title>Isolation of a novel species in the genus Cupriavidus from patients with sepsis using whole genome sequencing.</title>
        <authorList>
            <person name="Kweon O.J."/>
            <person name="Lee M.-K."/>
        </authorList>
    </citation>
    <scope>NUCLEOTIDE SEQUENCE [LARGE SCALE GENOMIC DNA]</scope>
    <source>
        <strain evidence="3 4">MKL-01</strain>
    </source>
</reference>
<sequence>MPDSIPSQPTPPTAAATSAQDDDLLRQARDHIAEEFGGSLPQGIEVGIEDKRIRLRGRVADLPTAERIAKAAAIGPGILGVYNELQAADNSEPASPIAGAEAADAIDAPEPGERGERGAPLPPPPGPIHHKV</sequence>
<dbReference type="RefSeq" id="WP_150082366.1">
    <property type="nucleotide sequence ID" value="NZ_CP080294.1"/>
</dbReference>
<keyword evidence="4" id="KW-1185">Reference proteome</keyword>
<feature type="compositionally biased region" description="Pro residues" evidence="1">
    <location>
        <begin position="120"/>
        <end position="132"/>
    </location>
</feature>
<feature type="compositionally biased region" description="Low complexity" evidence="1">
    <location>
        <begin position="91"/>
        <end position="109"/>
    </location>
</feature>
<proteinExistence type="predicted"/>
<gene>
    <name evidence="3" type="ORF">F1599_04765</name>
</gene>
<dbReference type="Proteomes" id="UP000324324">
    <property type="component" value="Unassembled WGS sequence"/>
</dbReference>
<name>A0A5M8B5E8_9BURK</name>
<dbReference type="InterPro" id="IPR007055">
    <property type="entry name" value="BON_dom"/>
</dbReference>
<accession>A0A5M8B5E8</accession>
<feature type="domain" description="BON" evidence="2">
    <location>
        <begin position="20"/>
        <end position="89"/>
    </location>
</feature>
<dbReference type="AlphaFoldDB" id="A0A5M8B5E8"/>
<organism evidence="3 4">
    <name type="scientific">Cupriavidus cauae</name>
    <dbReference type="NCBI Taxonomy" id="2608999"/>
    <lineage>
        <taxon>Bacteria</taxon>
        <taxon>Pseudomonadati</taxon>
        <taxon>Pseudomonadota</taxon>
        <taxon>Betaproteobacteria</taxon>
        <taxon>Burkholderiales</taxon>
        <taxon>Burkholderiaceae</taxon>
        <taxon>Cupriavidus</taxon>
    </lineage>
</organism>
<feature type="region of interest" description="Disordered" evidence="1">
    <location>
        <begin position="90"/>
        <end position="132"/>
    </location>
</feature>
<evidence type="ECO:0000313" key="3">
    <source>
        <dbReference type="EMBL" id="KAA6129601.1"/>
    </source>
</evidence>
<comment type="caution">
    <text evidence="3">The sequence shown here is derived from an EMBL/GenBank/DDBJ whole genome shotgun (WGS) entry which is preliminary data.</text>
</comment>
<evidence type="ECO:0000256" key="1">
    <source>
        <dbReference type="SAM" id="MobiDB-lite"/>
    </source>
</evidence>